<dbReference type="PROSITE" id="PS00022">
    <property type="entry name" value="EGF_1"/>
    <property type="match status" value="2"/>
</dbReference>
<dbReference type="SMART" id="SM00181">
    <property type="entry name" value="EGF"/>
    <property type="match status" value="2"/>
</dbReference>
<reference evidence="3 4" key="1">
    <citation type="journal article" date="2018" name="BMC Genomics">
        <title>The genome of Naegleria lovaniensis, the basis for a comparative approach to unravel pathogenicity factors of the human pathogenic amoeba N. fowleri.</title>
        <authorList>
            <person name="Liechti N."/>
            <person name="Schurch N."/>
            <person name="Bruggmann R."/>
            <person name="Wittwer M."/>
        </authorList>
    </citation>
    <scope>NUCLEOTIDE SEQUENCE [LARGE SCALE GENOMIC DNA]</scope>
    <source>
        <strain evidence="3 4">ATCC 30569</strain>
    </source>
</reference>
<evidence type="ECO:0000256" key="1">
    <source>
        <dbReference type="PROSITE-ProRule" id="PRU00076"/>
    </source>
</evidence>
<keyword evidence="1" id="KW-1015">Disulfide bond</keyword>
<dbReference type="GeneID" id="68094274"/>
<dbReference type="RefSeq" id="XP_044551478.1">
    <property type="nucleotide sequence ID" value="XM_044691167.1"/>
</dbReference>
<dbReference type="PROSITE" id="PS01186">
    <property type="entry name" value="EGF_2"/>
    <property type="match status" value="2"/>
</dbReference>
<dbReference type="InterPro" id="IPR011042">
    <property type="entry name" value="6-blade_b-propeller_TolB-like"/>
</dbReference>
<comment type="caution">
    <text evidence="1">Lacks conserved residue(s) required for the propagation of feature annotation.</text>
</comment>
<dbReference type="PANTHER" id="PTHR46388:SF2">
    <property type="entry name" value="NHL REPEAT-CONTAINING PROTEIN 2"/>
    <property type="match status" value="1"/>
</dbReference>
<keyword evidence="1" id="KW-0245">EGF-like domain</keyword>
<organism evidence="3 4">
    <name type="scientific">Naegleria lovaniensis</name>
    <name type="common">Amoeba</name>
    <dbReference type="NCBI Taxonomy" id="51637"/>
    <lineage>
        <taxon>Eukaryota</taxon>
        <taxon>Discoba</taxon>
        <taxon>Heterolobosea</taxon>
        <taxon>Tetramitia</taxon>
        <taxon>Eutetramitia</taxon>
        <taxon>Vahlkampfiidae</taxon>
        <taxon>Naegleria</taxon>
    </lineage>
</organism>
<dbReference type="InterPro" id="IPR056822">
    <property type="entry name" value="TEN_NHL"/>
</dbReference>
<proteinExistence type="predicted"/>
<dbReference type="Gene3D" id="2.10.25.10">
    <property type="entry name" value="Laminin"/>
    <property type="match status" value="1"/>
</dbReference>
<feature type="domain" description="EGF-like" evidence="2">
    <location>
        <begin position="434"/>
        <end position="467"/>
    </location>
</feature>
<dbReference type="Pfam" id="PF25021">
    <property type="entry name" value="TEN_NHL"/>
    <property type="match status" value="1"/>
</dbReference>
<keyword evidence="4" id="KW-1185">Reference proteome</keyword>
<accession>A0AA88GX05</accession>
<dbReference type="SUPFAM" id="SSF101898">
    <property type="entry name" value="NHL repeat"/>
    <property type="match status" value="1"/>
</dbReference>
<comment type="caution">
    <text evidence="3">The sequence shown here is derived from an EMBL/GenBank/DDBJ whole genome shotgun (WGS) entry which is preliminary data.</text>
</comment>
<evidence type="ECO:0000313" key="3">
    <source>
        <dbReference type="EMBL" id="KAG2387486.1"/>
    </source>
</evidence>
<evidence type="ECO:0000259" key="2">
    <source>
        <dbReference type="PROSITE" id="PS50026"/>
    </source>
</evidence>
<dbReference type="PROSITE" id="PS50026">
    <property type="entry name" value="EGF_3"/>
    <property type="match status" value="1"/>
</dbReference>
<gene>
    <name evidence="3" type="ORF">C9374_001818</name>
</gene>
<sequence length="650" mass="70121">MRHQPFFLDTTTPCWLLVAFFVFFVVTMMPPSSVSSAPLKYQLSTIAGVFSPGSSADGPVATTQINRPFFVVEAPNGDLFLSERFKIRRISGGNITTVAGIGSKGYSGDSGPATSAAINNPGGMAFVPATNELLFSDTGNNVLRLIDASGLISTVGGIGSGGFNGDGLSLKSTQLWNPEKLIFRNNTLYFVDKLNHRIRKVSFDSKVELVRTIAGNGNSTMSNNEEGIAATLASLDNPYEMEFDKASDDMFIADYGHNLIRKVSSSGMIWTVAGGGAKYQNNVLATQTTLNYPQSVVVSPTGDIFISDLNTIRKISKNGIITTICGQPGVTGLSQDTIDAANAQLNSPQSLFINKNGEVVFSDYYNNLVRKLTPYCSEGTVMSSDGTFCLEYCYRKLQNMTNVCSGNGFCVSTNSCACLTGFYGNECQFFTCFGKNASDVNVCSKHGSCSGLDNCTCEEGWMGSDCSIPVCVPIMNANQTVECSKKVISGSSMLLEHIGQVQNLDSKNISLSLEGSIFSKVQVIFPPSISKELSPYLNGTILSLVTSVYEQKNTTQTALKSPLISITILNSTSGDEVSIQQLQKGISLKIPMQNYLDFSNQNLTCMYFDVADQSWKKDGVTTIRDEVTMEFICITNHLTSFGVVDINGFG</sequence>
<dbReference type="Proteomes" id="UP000816034">
    <property type="component" value="Unassembled WGS sequence"/>
</dbReference>
<dbReference type="InterPro" id="IPR000742">
    <property type="entry name" value="EGF"/>
</dbReference>
<dbReference type="Gene3D" id="2.120.10.30">
    <property type="entry name" value="TolB, C-terminal domain"/>
    <property type="match status" value="2"/>
</dbReference>
<dbReference type="PANTHER" id="PTHR46388">
    <property type="entry name" value="NHL REPEAT-CONTAINING PROTEIN 2"/>
    <property type="match status" value="1"/>
</dbReference>
<dbReference type="AlphaFoldDB" id="A0AA88GX05"/>
<evidence type="ECO:0000313" key="4">
    <source>
        <dbReference type="Proteomes" id="UP000816034"/>
    </source>
</evidence>
<protein>
    <recommendedName>
        <fullName evidence="2">EGF-like domain-containing protein</fullName>
    </recommendedName>
</protein>
<feature type="disulfide bond" evidence="1">
    <location>
        <begin position="457"/>
        <end position="466"/>
    </location>
</feature>
<name>A0AA88GX05_NAELO</name>
<dbReference type="EMBL" id="PYSW02000013">
    <property type="protein sequence ID" value="KAG2387486.1"/>
    <property type="molecule type" value="Genomic_DNA"/>
</dbReference>